<protein>
    <recommendedName>
        <fullName evidence="6">Sigma factor regulator C-terminal domain-containing protein</fullName>
    </recommendedName>
</protein>
<keyword evidence="1" id="KW-1133">Transmembrane helix</keyword>
<dbReference type="InterPro" id="IPR025672">
    <property type="entry name" value="Sigma_reg_C_dom"/>
</dbReference>
<evidence type="ECO:0008006" key="6">
    <source>
        <dbReference type="Google" id="ProtNLM"/>
    </source>
</evidence>
<name>A0A2Z2K9M4_9BACL</name>
<keyword evidence="1" id="KW-0472">Membrane</keyword>
<dbReference type="Proteomes" id="UP000249890">
    <property type="component" value="Chromosome"/>
</dbReference>
<evidence type="ECO:0000259" key="2">
    <source>
        <dbReference type="Pfam" id="PF13791"/>
    </source>
</evidence>
<dbReference type="AlphaFoldDB" id="A0A2Z2K9M4"/>
<dbReference type="KEGG" id="pdh:B9T62_16295"/>
<accession>A0A2Z2K9M4</accession>
<proteinExistence type="predicted"/>
<dbReference type="InterPro" id="IPR029101">
    <property type="entry name" value="Sigma_reg_N"/>
</dbReference>
<evidence type="ECO:0000313" key="4">
    <source>
        <dbReference type="EMBL" id="ASA22204.1"/>
    </source>
</evidence>
<dbReference type="OrthoDB" id="1730160at2"/>
<keyword evidence="1" id="KW-0812">Transmembrane</keyword>
<reference evidence="4 5" key="1">
    <citation type="submission" date="2017-06" db="EMBL/GenBank/DDBJ databases">
        <title>Complete genome sequence of Paenibacillus donghaensis KCTC 13049T isolated from East Sea sediment, South Korea.</title>
        <authorList>
            <person name="Jung B.K."/>
            <person name="Hong S.-J."/>
            <person name="Shin J.-H."/>
        </authorList>
    </citation>
    <scope>NUCLEOTIDE SEQUENCE [LARGE SCALE GENOMIC DNA]</scope>
    <source>
        <strain evidence="4 5">KCTC 13049</strain>
    </source>
</reference>
<dbReference type="Pfam" id="PF13791">
    <property type="entry name" value="Sigma_reg_C"/>
    <property type="match status" value="1"/>
</dbReference>
<feature type="domain" description="Sigma factor regulator N-terminal" evidence="3">
    <location>
        <begin position="15"/>
        <end position="102"/>
    </location>
</feature>
<evidence type="ECO:0000259" key="3">
    <source>
        <dbReference type="Pfam" id="PF13800"/>
    </source>
</evidence>
<gene>
    <name evidence="4" type="ORF">B9T62_16295</name>
</gene>
<evidence type="ECO:0000313" key="5">
    <source>
        <dbReference type="Proteomes" id="UP000249890"/>
    </source>
</evidence>
<evidence type="ECO:0000256" key="1">
    <source>
        <dbReference type="SAM" id="Phobius"/>
    </source>
</evidence>
<feature type="transmembrane region" description="Helical" evidence="1">
    <location>
        <begin position="28"/>
        <end position="51"/>
    </location>
</feature>
<keyword evidence="5" id="KW-1185">Reference proteome</keyword>
<sequence>MTAPWEEKEDQQLAQTLKKAKRRSMFRSISISFIVSIVTLIVVFFGAAQLVERQSREAHFSEQLYMSISSPNEYESGFKDNRGFLSGVLEINTYKIIENVPIPWQEKWFNYNEWWFPFATGAYGGISNLTVKGSGYQENEELEYHRQYNPYNGQKEMAYYVPDVDYNGKILNDLPAITQMGNEKLAELALSFNKDYSFDEVKNMLPAGIKPVWYWVDTYDDPKGFDSEPHKDGVGKLIYPRPLSSSFGVYGFRIRPDTDQVEPKDFIGAIQYGLERKDNYYSEYKRISKYLSPDNSEPKAENIRILGVVVTGTPASLSSLNGQTYIRGAALGAVVDKY</sequence>
<dbReference type="RefSeq" id="WP_087916205.1">
    <property type="nucleotide sequence ID" value="NZ_CP021780.1"/>
</dbReference>
<dbReference type="EMBL" id="CP021780">
    <property type="protein sequence ID" value="ASA22204.1"/>
    <property type="molecule type" value="Genomic_DNA"/>
</dbReference>
<feature type="domain" description="Sigma factor regulator C-terminal" evidence="2">
    <location>
        <begin position="178"/>
        <end position="332"/>
    </location>
</feature>
<organism evidence="4 5">
    <name type="scientific">Paenibacillus donghaensis</name>
    <dbReference type="NCBI Taxonomy" id="414771"/>
    <lineage>
        <taxon>Bacteria</taxon>
        <taxon>Bacillati</taxon>
        <taxon>Bacillota</taxon>
        <taxon>Bacilli</taxon>
        <taxon>Bacillales</taxon>
        <taxon>Paenibacillaceae</taxon>
        <taxon>Paenibacillus</taxon>
    </lineage>
</organism>
<dbReference type="Pfam" id="PF13800">
    <property type="entry name" value="Sigma_reg_N"/>
    <property type="match status" value="1"/>
</dbReference>